<dbReference type="AlphaFoldDB" id="A0A250WRL5"/>
<sequence length="111" mass="12851">MFLELPHLRFDGVFVSRNSYIRTGVPDMSRHKVVNLVLYYRYYRFLPDGTLLYRTSPLTISKVAKSLRGHRDSSSQTSSVGDHVFSGRYILKGTMVYIIVVYPNSRSTQIR</sequence>
<name>A0A250WRL5_9CHLO</name>
<protein>
    <recommendedName>
        <fullName evidence="1">F-box protein Hrt3/FBXO9 C-terminal domain-containing protein</fullName>
    </recommendedName>
</protein>
<evidence type="ECO:0000259" key="1">
    <source>
        <dbReference type="Pfam" id="PF19270"/>
    </source>
</evidence>
<proteinExistence type="predicted"/>
<comment type="caution">
    <text evidence="2">The sequence shown here is derived from an EMBL/GenBank/DDBJ whole genome shotgun (WGS) entry which is preliminary data.</text>
</comment>
<dbReference type="OrthoDB" id="2117972at2759"/>
<evidence type="ECO:0000313" key="3">
    <source>
        <dbReference type="Proteomes" id="UP000232323"/>
    </source>
</evidence>
<accession>A0A250WRL5</accession>
<evidence type="ECO:0000313" key="2">
    <source>
        <dbReference type="EMBL" id="GAX73494.1"/>
    </source>
</evidence>
<gene>
    <name evidence="2" type="ORF">CEUSTIGMA_g946.t1</name>
</gene>
<reference evidence="2 3" key="1">
    <citation type="submission" date="2017-08" db="EMBL/GenBank/DDBJ databases">
        <title>Acidophilic green algal genome provides insights into adaptation to an acidic environment.</title>
        <authorList>
            <person name="Hirooka S."/>
            <person name="Hirose Y."/>
            <person name="Kanesaki Y."/>
            <person name="Higuchi S."/>
            <person name="Fujiwara T."/>
            <person name="Onuma R."/>
            <person name="Era A."/>
            <person name="Ohbayashi R."/>
            <person name="Uzuka A."/>
            <person name="Nozaki H."/>
            <person name="Yoshikawa H."/>
            <person name="Miyagishima S.Y."/>
        </authorList>
    </citation>
    <scope>NUCLEOTIDE SEQUENCE [LARGE SCALE GENOMIC DNA]</scope>
    <source>
        <strain evidence="2 3">NIES-2499</strain>
    </source>
</reference>
<organism evidence="2 3">
    <name type="scientific">Chlamydomonas eustigma</name>
    <dbReference type="NCBI Taxonomy" id="1157962"/>
    <lineage>
        <taxon>Eukaryota</taxon>
        <taxon>Viridiplantae</taxon>
        <taxon>Chlorophyta</taxon>
        <taxon>core chlorophytes</taxon>
        <taxon>Chlorophyceae</taxon>
        <taxon>CS clade</taxon>
        <taxon>Chlamydomonadales</taxon>
        <taxon>Chlamydomonadaceae</taxon>
        <taxon>Chlamydomonas</taxon>
    </lineage>
</organism>
<dbReference type="InterPro" id="IPR045464">
    <property type="entry name" value="Hrt3/FBXO9_C"/>
</dbReference>
<dbReference type="Pfam" id="PF19270">
    <property type="entry name" value="FBO_C"/>
    <property type="match status" value="1"/>
</dbReference>
<feature type="non-terminal residue" evidence="2">
    <location>
        <position position="111"/>
    </location>
</feature>
<dbReference type="STRING" id="1157962.A0A250WRL5"/>
<feature type="domain" description="F-box protein Hrt3/FBXO9 C-terminal" evidence="1">
    <location>
        <begin position="1"/>
        <end position="111"/>
    </location>
</feature>
<keyword evidence="3" id="KW-1185">Reference proteome</keyword>
<dbReference type="Proteomes" id="UP000232323">
    <property type="component" value="Unassembled WGS sequence"/>
</dbReference>
<dbReference type="EMBL" id="BEGY01000004">
    <property type="protein sequence ID" value="GAX73494.1"/>
    <property type="molecule type" value="Genomic_DNA"/>
</dbReference>